<accession>A0A485M6C5</accession>
<evidence type="ECO:0000313" key="2">
    <source>
        <dbReference type="EMBL" id="VFU18146.1"/>
    </source>
</evidence>
<gene>
    <name evidence="2" type="ORF">SCFA_770032</name>
</gene>
<dbReference type="SUPFAM" id="SSF56925">
    <property type="entry name" value="OMPA-like"/>
    <property type="match status" value="1"/>
</dbReference>
<sequence length="75" mass="8044">MNPVSGYIRFDEIQLNLGNGNISTTDSTLSANINGMAESMVQGAFFGPNAQAVGGSFHAREMDRTRYIGIFGGNR</sequence>
<feature type="domain" description="Transferrin-binding protein B C-lobe/N-lobe beta-barrel" evidence="1">
    <location>
        <begin position="23"/>
        <end position="75"/>
    </location>
</feature>
<reference evidence="2" key="1">
    <citation type="submission" date="2019-03" db="EMBL/GenBank/DDBJ databases">
        <authorList>
            <person name="Hao L."/>
        </authorList>
    </citation>
    <scope>NUCLEOTIDE SEQUENCE</scope>
</reference>
<protein>
    <recommendedName>
        <fullName evidence="1">Transferrin-binding protein B C-lobe/N-lobe beta-barrel domain-containing protein</fullName>
    </recommendedName>
</protein>
<dbReference type="InterPro" id="IPR011250">
    <property type="entry name" value="OMP/PagP_B-barrel"/>
</dbReference>
<dbReference type="InterPro" id="IPR001677">
    <property type="entry name" value="TbpB_B_D"/>
</dbReference>
<evidence type="ECO:0000259" key="1">
    <source>
        <dbReference type="Pfam" id="PF01298"/>
    </source>
</evidence>
<dbReference type="Pfam" id="PF01298">
    <property type="entry name" value="TbpB_B_D"/>
    <property type="match status" value="1"/>
</dbReference>
<dbReference type="EMBL" id="CAADRM010000144">
    <property type="protein sequence ID" value="VFU18146.1"/>
    <property type="molecule type" value="Genomic_DNA"/>
</dbReference>
<organism evidence="2">
    <name type="scientific">anaerobic digester metagenome</name>
    <dbReference type="NCBI Taxonomy" id="1263854"/>
    <lineage>
        <taxon>unclassified sequences</taxon>
        <taxon>metagenomes</taxon>
        <taxon>ecological metagenomes</taxon>
    </lineage>
</organism>
<name>A0A485M6C5_9ZZZZ</name>
<dbReference type="AlphaFoldDB" id="A0A485M6C5"/>
<dbReference type="Gene3D" id="2.40.160.90">
    <property type="match status" value="1"/>
</dbReference>
<proteinExistence type="predicted"/>